<evidence type="ECO:0000256" key="1">
    <source>
        <dbReference type="SAM" id="MobiDB-lite"/>
    </source>
</evidence>
<feature type="transmembrane region" description="Helical" evidence="2">
    <location>
        <begin position="754"/>
        <end position="772"/>
    </location>
</feature>
<comment type="caution">
    <text evidence="3">The sequence shown here is derived from an EMBL/GenBank/DDBJ whole genome shotgun (WGS) entry which is preliminary data.</text>
</comment>
<keyword evidence="4" id="KW-1185">Reference proteome</keyword>
<evidence type="ECO:0000256" key="2">
    <source>
        <dbReference type="SAM" id="Phobius"/>
    </source>
</evidence>
<proteinExistence type="predicted"/>
<feature type="compositionally biased region" description="Low complexity" evidence="1">
    <location>
        <begin position="373"/>
        <end position="383"/>
    </location>
</feature>
<keyword evidence="2" id="KW-0812">Transmembrane</keyword>
<organism evidence="3 4">
    <name type="scientific">Mycena alexandri</name>
    <dbReference type="NCBI Taxonomy" id="1745969"/>
    <lineage>
        <taxon>Eukaryota</taxon>
        <taxon>Fungi</taxon>
        <taxon>Dikarya</taxon>
        <taxon>Basidiomycota</taxon>
        <taxon>Agaricomycotina</taxon>
        <taxon>Agaricomycetes</taxon>
        <taxon>Agaricomycetidae</taxon>
        <taxon>Agaricales</taxon>
        <taxon>Marasmiineae</taxon>
        <taxon>Mycenaceae</taxon>
        <taxon>Mycena</taxon>
    </lineage>
</organism>
<protein>
    <submittedName>
        <fullName evidence="3">Uncharacterized protein</fullName>
    </submittedName>
</protein>
<name>A0AAD6S046_9AGAR</name>
<dbReference type="Proteomes" id="UP001218188">
    <property type="component" value="Unassembled WGS sequence"/>
</dbReference>
<keyword evidence="2" id="KW-1133">Transmembrane helix</keyword>
<gene>
    <name evidence="3" type="ORF">C8F04DRAFT_1278324</name>
</gene>
<dbReference type="EMBL" id="JARJCM010000363">
    <property type="protein sequence ID" value="KAJ7018048.1"/>
    <property type="molecule type" value="Genomic_DNA"/>
</dbReference>
<accession>A0AAD6S046</accession>
<feature type="region of interest" description="Disordered" evidence="1">
    <location>
        <begin position="372"/>
        <end position="424"/>
    </location>
</feature>
<feature type="region of interest" description="Disordered" evidence="1">
    <location>
        <begin position="220"/>
        <end position="244"/>
    </location>
</feature>
<evidence type="ECO:0000313" key="4">
    <source>
        <dbReference type="Proteomes" id="UP001218188"/>
    </source>
</evidence>
<dbReference type="AlphaFoldDB" id="A0AAD6S046"/>
<sequence>MSISTSLSTPTPTRGAACISARCSAVSKARPASKKCTQHFCKECCSTTSLRCQVSTHNQPLPTPSTLAALSFPATAASAGPYARMIAPEYAAKIAQKDFTLAPSTRVQTEAYRMETTNLIKVKYWVNDNDRAQIFSVPVPAFPYFHPKDCETITTKLGISCVSYDILDVTPHLLETTLEEEDEWITTSTATLVKPNTTLYMRLPTVQHCLGLRTRKRAISEVPDSPTQSLAPATPSPTKRLRSTPIAEEYGFQSDDTAFSSPNRVSVASSSSLPLTLNSPRGKRTAFPLAHSQENLTHARLKNIISAHTGKPFVGAAGPRNINTAVRKILQEKISVNWDYVLGSTTNKSASAVDTLFREYILEDLIFKPADIPTPSSTRPSTPMQVDEPATKPDKHKQMQVSVKNGADNKRPSSPDIMSNPENSEDEWVGILPLQVGTGSAFYTALEKRKAIDKDWTVALLFKDCTVIPQNPTTDFATGVNIPLQLHGPDGSINCLFVHATDVVSQLEDAEHFPGAPWDLFWCLPGFPWVVGPFARLHDDDDDVQMDSSQRMLREIPVTGPEDALRVMVIFKHPIDPDRSVPGLEELPEGVVSVVHGNGITPYTKDEIKPNQEEENNVKPNVSQGKVSAGTQMRNKEIVDFLLGYWLPLRPVLKDLHQTKATARLVRPIPQVVRWIDEIHYLRTEFPKIRPFMQGPTHLNGRKITDGHWKDIKPPSRYARYGTPKTSQIPSSSTPWECFVCRRFGGRARPFHDVILACALALALVCAAPVYLEPCRKKYWDNEFARGLHACVGTSARV</sequence>
<reference evidence="3" key="1">
    <citation type="submission" date="2023-03" db="EMBL/GenBank/DDBJ databases">
        <title>Massive genome expansion in bonnet fungi (Mycena s.s.) driven by repeated elements and novel gene families across ecological guilds.</title>
        <authorList>
            <consortium name="Lawrence Berkeley National Laboratory"/>
            <person name="Harder C.B."/>
            <person name="Miyauchi S."/>
            <person name="Viragh M."/>
            <person name="Kuo A."/>
            <person name="Thoen E."/>
            <person name="Andreopoulos B."/>
            <person name="Lu D."/>
            <person name="Skrede I."/>
            <person name="Drula E."/>
            <person name="Henrissat B."/>
            <person name="Morin E."/>
            <person name="Kohler A."/>
            <person name="Barry K."/>
            <person name="LaButti K."/>
            <person name="Morin E."/>
            <person name="Salamov A."/>
            <person name="Lipzen A."/>
            <person name="Mereny Z."/>
            <person name="Hegedus B."/>
            <person name="Baldrian P."/>
            <person name="Stursova M."/>
            <person name="Weitz H."/>
            <person name="Taylor A."/>
            <person name="Grigoriev I.V."/>
            <person name="Nagy L.G."/>
            <person name="Martin F."/>
            <person name="Kauserud H."/>
        </authorList>
    </citation>
    <scope>NUCLEOTIDE SEQUENCE</scope>
    <source>
        <strain evidence="3">CBHHK200</strain>
    </source>
</reference>
<keyword evidence="2" id="KW-0472">Membrane</keyword>
<evidence type="ECO:0000313" key="3">
    <source>
        <dbReference type="EMBL" id="KAJ7018048.1"/>
    </source>
</evidence>